<feature type="transmembrane region" description="Helical" evidence="1">
    <location>
        <begin position="12"/>
        <end position="32"/>
    </location>
</feature>
<accession>A0ABM8H3R4</accession>
<feature type="transmembrane region" description="Helical" evidence="1">
    <location>
        <begin position="121"/>
        <end position="141"/>
    </location>
</feature>
<dbReference type="InterPro" id="IPR021517">
    <property type="entry name" value="DUF3180"/>
</dbReference>
<evidence type="ECO:0000313" key="3">
    <source>
        <dbReference type="Proteomes" id="UP001321477"/>
    </source>
</evidence>
<dbReference type="EMBL" id="AP027734">
    <property type="protein sequence ID" value="BDZ55431.1"/>
    <property type="molecule type" value="Genomic_DNA"/>
</dbReference>
<keyword evidence="1" id="KW-0812">Transmembrane</keyword>
<dbReference type="Proteomes" id="UP001321477">
    <property type="component" value="Chromosome"/>
</dbReference>
<organism evidence="2 3">
    <name type="scientific">Agromyces marinus</name>
    <dbReference type="NCBI Taxonomy" id="1389020"/>
    <lineage>
        <taxon>Bacteria</taxon>
        <taxon>Bacillati</taxon>
        <taxon>Actinomycetota</taxon>
        <taxon>Actinomycetes</taxon>
        <taxon>Micrococcales</taxon>
        <taxon>Microbacteriaceae</taxon>
        <taxon>Agromyces</taxon>
    </lineage>
</organism>
<keyword evidence="1" id="KW-0472">Membrane</keyword>
<evidence type="ECO:0000256" key="1">
    <source>
        <dbReference type="SAM" id="Phobius"/>
    </source>
</evidence>
<gene>
    <name evidence="2" type="ORF">GCM10025870_25040</name>
</gene>
<name>A0ABM8H3R4_9MICO</name>
<keyword evidence="1" id="KW-1133">Transmembrane helix</keyword>
<evidence type="ECO:0000313" key="2">
    <source>
        <dbReference type="EMBL" id="BDZ55431.1"/>
    </source>
</evidence>
<proteinExistence type="predicted"/>
<sequence length="161" mass="16396">MRWCVGEAHPPSTLVAFAIAGVAVAYLGELLLVSSGAAALVPPVSLAFTLVGIGVIVVLVAWPIRQAVRGSGRRRIDPFRAARVAVLAKASSITGALVLGAGIGITLFLVTRSVLPPAGTVWMALATAIGSALLLTGALVAEHFCTLPPDDPEEEEGSAHA</sequence>
<feature type="transmembrane region" description="Helical" evidence="1">
    <location>
        <begin position="44"/>
        <end position="64"/>
    </location>
</feature>
<protein>
    <recommendedName>
        <fullName evidence="4">DUF3180 domain-containing protein</fullName>
    </recommendedName>
</protein>
<feature type="transmembrane region" description="Helical" evidence="1">
    <location>
        <begin position="84"/>
        <end position="109"/>
    </location>
</feature>
<evidence type="ECO:0008006" key="4">
    <source>
        <dbReference type="Google" id="ProtNLM"/>
    </source>
</evidence>
<dbReference type="Pfam" id="PF11377">
    <property type="entry name" value="DUF3180"/>
    <property type="match status" value="1"/>
</dbReference>
<keyword evidence="3" id="KW-1185">Reference proteome</keyword>
<reference evidence="3" key="1">
    <citation type="journal article" date="2019" name="Int. J. Syst. Evol. Microbiol.">
        <title>The Global Catalogue of Microorganisms (GCM) 10K type strain sequencing project: providing services to taxonomists for standard genome sequencing and annotation.</title>
        <authorList>
            <consortium name="The Broad Institute Genomics Platform"/>
            <consortium name="The Broad Institute Genome Sequencing Center for Infectious Disease"/>
            <person name="Wu L."/>
            <person name="Ma J."/>
        </authorList>
    </citation>
    <scope>NUCLEOTIDE SEQUENCE [LARGE SCALE GENOMIC DNA]</scope>
    <source>
        <strain evidence="3">NBRC 109019</strain>
    </source>
</reference>